<gene>
    <name evidence="1" type="ORF">B0I36DRAFT_315097</name>
</gene>
<name>A0A9P9BUY0_9PEZI</name>
<keyword evidence="2" id="KW-1185">Reference proteome</keyword>
<proteinExistence type="predicted"/>
<protein>
    <submittedName>
        <fullName evidence="1">Uncharacterized protein</fullName>
    </submittedName>
</protein>
<accession>A0A9P9BUY0</accession>
<dbReference type="Proteomes" id="UP000756346">
    <property type="component" value="Unassembled WGS sequence"/>
</dbReference>
<dbReference type="EMBL" id="JAGTJQ010000002">
    <property type="protein sequence ID" value="KAH7037934.1"/>
    <property type="molecule type" value="Genomic_DNA"/>
</dbReference>
<comment type="caution">
    <text evidence="1">The sequence shown here is derived from an EMBL/GenBank/DDBJ whole genome shotgun (WGS) entry which is preliminary data.</text>
</comment>
<organism evidence="1 2">
    <name type="scientific">Microdochium trichocladiopsis</name>
    <dbReference type="NCBI Taxonomy" id="1682393"/>
    <lineage>
        <taxon>Eukaryota</taxon>
        <taxon>Fungi</taxon>
        <taxon>Dikarya</taxon>
        <taxon>Ascomycota</taxon>
        <taxon>Pezizomycotina</taxon>
        <taxon>Sordariomycetes</taxon>
        <taxon>Xylariomycetidae</taxon>
        <taxon>Xylariales</taxon>
        <taxon>Microdochiaceae</taxon>
        <taxon>Microdochium</taxon>
    </lineage>
</organism>
<sequence>MFNVRTWKLHRPGLAAPRALSVVVPALTTSVGQQDHNSVEIGESPGQPSCNIRLGTWLSMRLAVPCLVD</sequence>
<evidence type="ECO:0000313" key="2">
    <source>
        <dbReference type="Proteomes" id="UP000756346"/>
    </source>
</evidence>
<dbReference type="AlphaFoldDB" id="A0A9P9BUY0"/>
<reference evidence="1" key="1">
    <citation type="journal article" date="2021" name="Nat. Commun.">
        <title>Genetic determinants of endophytism in the Arabidopsis root mycobiome.</title>
        <authorList>
            <person name="Mesny F."/>
            <person name="Miyauchi S."/>
            <person name="Thiergart T."/>
            <person name="Pickel B."/>
            <person name="Atanasova L."/>
            <person name="Karlsson M."/>
            <person name="Huettel B."/>
            <person name="Barry K.W."/>
            <person name="Haridas S."/>
            <person name="Chen C."/>
            <person name="Bauer D."/>
            <person name="Andreopoulos W."/>
            <person name="Pangilinan J."/>
            <person name="LaButti K."/>
            <person name="Riley R."/>
            <person name="Lipzen A."/>
            <person name="Clum A."/>
            <person name="Drula E."/>
            <person name="Henrissat B."/>
            <person name="Kohler A."/>
            <person name="Grigoriev I.V."/>
            <person name="Martin F.M."/>
            <person name="Hacquard S."/>
        </authorList>
    </citation>
    <scope>NUCLEOTIDE SEQUENCE</scope>
    <source>
        <strain evidence="1">MPI-CAGE-CH-0230</strain>
    </source>
</reference>
<dbReference type="RefSeq" id="XP_046017055.1">
    <property type="nucleotide sequence ID" value="XM_046152844.1"/>
</dbReference>
<dbReference type="GeneID" id="70182390"/>
<evidence type="ECO:0000313" key="1">
    <source>
        <dbReference type="EMBL" id="KAH7037934.1"/>
    </source>
</evidence>